<dbReference type="EC" id="3.4.23.43" evidence="4"/>
<evidence type="ECO:0000256" key="1">
    <source>
        <dbReference type="ARBA" id="ARBA00005801"/>
    </source>
</evidence>
<comment type="similarity">
    <text evidence="1">Belongs to the peptidase A24 family.</text>
</comment>
<dbReference type="Proteomes" id="UP001597045">
    <property type="component" value="Unassembled WGS sequence"/>
</dbReference>
<feature type="transmembrane region" description="Helical" evidence="2">
    <location>
        <begin position="85"/>
        <end position="107"/>
    </location>
</feature>
<gene>
    <name evidence="4" type="ORF">ACFQ1S_22555</name>
</gene>
<dbReference type="Pfam" id="PF01478">
    <property type="entry name" value="Peptidase_A24"/>
    <property type="match status" value="1"/>
</dbReference>
<sequence length="205" mass="21415">MWTAIEYACIGTLSGPVLARWASAAVDEPNRGTRSWVTLFCATTAVVLFFVAARWLNSPALPAFGWFAMTGVVLCVIDLDHHRLPHAVVGTAFGGGLVLLGVVAAVVDQQAENFLRALVIAAAVFAVCLTTSLLAPGQLGFGDVTLFGTVSLFVGWVGWQAVYVELVVTVFLGGLAAVAMIAIGRTRFAFGPVILGGALVALLQP</sequence>
<dbReference type="PANTHER" id="PTHR30487:SF0">
    <property type="entry name" value="PREPILIN LEADER PEPTIDASE_N-METHYLTRANSFERASE-RELATED"/>
    <property type="match status" value="1"/>
</dbReference>
<feature type="transmembrane region" description="Helical" evidence="2">
    <location>
        <begin position="114"/>
        <end position="136"/>
    </location>
</feature>
<dbReference type="InterPro" id="IPR050882">
    <property type="entry name" value="Prepilin_peptidase/N-MTase"/>
</dbReference>
<evidence type="ECO:0000259" key="3">
    <source>
        <dbReference type="Pfam" id="PF01478"/>
    </source>
</evidence>
<feature type="transmembrane region" description="Helical" evidence="2">
    <location>
        <begin position="156"/>
        <end position="181"/>
    </location>
</feature>
<dbReference type="EMBL" id="JBHTIS010001413">
    <property type="protein sequence ID" value="MFD1048121.1"/>
    <property type="molecule type" value="Genomic_DNA"/>
</dbReference>
<keyword evidence="2" id="KW-0472">Membrane</keyword>
<organism evidence="4 5">
    <name type="scientific">Kibdelosporangium lantanae</name>
    <dbReference type="NCBI Taxonomy" id="1497396"/>
    <lineage>
        <taxon>Bacteria</taxon>
        <taxon>Bacillati</taxon>
        <taxon>Actinomycetota</taxon>
        <taxon>Actinomycetes</taxon>
        <taxon>Pseudonocardiales</taxon>
        <taxon>Pseudonocardiaceae</taxon>
        <taxon>Kibdelosporangium</taxon>
    </lineage>
</organism>
<accession>A0ABW3MBH0</accession>
<keyword evidence="2" id="KW-0812">Transmembrane</keyword>
<dbReference type="InterPro" id="IPR000045">
    <property type="entry name" value="Prepilin_IV_endopep_pep"/>
</dbReference>
<evidence type="ECO:0000256" key="2">
    <source>
        <dbReference type="SAM" id="Phobius"/>
    </source>
</evidence>
<reference evidence="5" key="1">
    <citation type="journal article" date="2019" name="Int. J. Syst. Evol. Microbiol.">
        <title>The Global Catalogue of Microorganisms (GCM) 10K type strain sequencing project: providing services to taxonomists for standard genome sequencing and annotation.</title>
        <authorList>
            <consortium name="The Broad Institute Genomics Platform"/>
            <consortium name="The Broad Institute Genome Sequencing Center for Infectious Disease"/>
            <person name="Wu L."/>
            <person name="Ma J."/>
        </authorList>
    </citation>
    <scope>NUCLEOTIDE SEQUENCE [LARGE SCALE GENOMIC DNA]</scope>
    <source>
        <strain evidence="5">JCM 31486</strain>
    </source>
</reference>
<dbReference type="PANTHER" id="PTHR30487">
    <property type="entry name" value="TYPE 4 PREPILIN-LIKE PROTEINS LEADER PEPTIDE-PROCESSING ENZYME"/>
    <property type="match status" value="1"/>
</dbReference>
<evidence type="ECO:0000313" key="5">
    <source>
        <dbReference type="Proteomes" id="UP001597045"/>
    </source>
</evidence>
<evidence type="ECO:0000313" key="4">
    <source>
        <dbReference type="EMBL" id="MFD1048121.1"/>
    </source>
</evidence>
<keyword evidence="2" id="KW-1133">Transmembrane helix</keyword>
<name>A0ABW3MBH0_9PSEU</name>
<protein>
    <submittedName>
        <fullName evidence="4">Prepilin peptidase</fullName>
        <ecNumber evidence="4">3.4.23.43</ecNumber>
    </submittedName>
</protein>
<comment type="caution">
    <text evidence="4">The sequence shown here is derived from an EMBL/GenBank/DDBJ whole genome shotgun (WGS) entry which is preliminary data.</text>
</comment>
<keyword evidence="5" id="KW-1185">Reference proteome</keyword>
<feature type="transmembrane region" description="Helical" evidence="2">
    <location>
        <begin position="34"/>
        <end position="53"/>
    </location>
</feature>
<proteinExistence type="inferred from homology"/>
<feature type="domain" description="Prepilin type IV endopeptidase peptidase" evidence="3">
    <location>
        <begin position="70"/>
        <end position="177"/>
    </location>
</feature>
<keyword evidence="4" id="KW-0378">Hydrolase</keyword>
<dbReference type="GO" id="GO:0004190">
    <property type="term" value="F:aspartic-type endopeptidase activity"/>
    <property type="evidence" value="ECO:0007669"/>
    <property type="project" value="UniProtKB-EC"/>
</dbReference>